<dbReference type="InterPro" id="IPR007111">
    <property type="entry name" value="NACHT_NTPase"/>
</dbReference>
<comment type="subcellular location">
    <subcellularLocation>
        <location evidence="1">Cytoplasm</location>
    </subcellularLocation>
</comment>
<dbReference type="InterPro" id="IPR029495">
    <property type="entry name" value="NACHT-assoc"/>
</dbReference>
<keyword evidence="2" id="KW-0963">Cytoplasm</keyword>
<dbReference type="GO" id="GO:0005524">
    <property type="term" value="F:ATP binding"/>
    <property type="evidence" value="ECO:0007669"/>
    <property type="project" value="UniProtKB-KW"/>
</dbReference>
<evidence type="ECO:0000256" key="5">
    <source>
        <dbReference type="ARBA" id="ARBA00022741"/>
    </source>
</evidence>
<dbReference type="AlphaFoldDB" id="A0ABD0PLC6"/>
<protein>
    <recommendedName>
        <fullName evidence="7">NACHT domain-containing protein</fullName>
    </recommendedName>
</protein>
<dbReference type="SMART" id="SM01288">
    <property type="entry name" value="FISNA"/>
    <property type="match status" value="1"/>
</dbReference>
<gene>
    <name evidence="8" type="ORF">M9458_030821</name>
</gene>
<keyword evidence="9" id="KW-1185">Reference proteome</keyword>
<dbReference type="FunFam" id="3.40.50.300:FF:000210">
    <property type="entry name" value="Si:dkey-16p6.1"/>
    <property type="match status" value="1"/>
</dbReference>
<dbReference type="GO" id="GO:0005737">
    <property type="term" value="C:cytoplasm"/>
    <property type="evidence" value="ECO:0007669"/>
    <property type="project" value="UniProtKB-SubCell"/>
</dbReference>
<evidence type="ECO:0000256" key="4">
    <source>
        <dbReference type="ARBA" id="ARBA00022737"/>
    </source>
</evidence>
<dbReference type="InterPro" id="IPR027417">
    <property type="entry name" value="P-loop_NTPase"/>
</dbReference>
<dbReference type="PROSITE" id="PS50837">
    <property type="entry name" value="NACHT"/>
    <property type="match status" value="1"/>
</dbReference>
<organism evidence="8 9">
    <name type="scientific">Cirrhinus mrigala</name>
    <name type="common">Mrigala</name>
    <dbReference type="NCBI Taxonomy" id="683832"/>
    <lineage>
        <taxon>Eukaryota</taxon>
        <taxon>Metazoa</taxon>
        <taxon>Chordata</taxon>
        <taxon>Craniata</taxon>
        <taxon>Vertebrata</taxon>
        <taxon>Euteleostomi</taxon>
        <taxon>Actinopterygii</taxon>
        <taxon>Neopterygii</taxon>
        <taxon>Teleostei</taxon>
        <taxon>Ostariophysi</taxon>
        <taxon>Cypriniformes</taxon>
        <taxon>Cyprinidae</taxon>
        <taxon>Labeoninae</taxon>
        <taxon>Labeonini</taxon>
        <taxon>Cirrhinus</taxon>
    </lineage>
</organism>
<feature type="domain" description="NACHT" evidence="7">
    <location>
        <begin position="82"/>
        <end position="215"/>
    </location>
</feature>
<evidence type="ECO:0000256" key="2">
    <source>
        <dbReference type="ARBA" id="ARBA00022490"/>
    </source>
</evidence>
<dbReference type="Pfam" id="PF17779">
    <property type="entry name" value="WHD_NOD2"/>
    <property type="match status" value="1"/>
</dbReference>
<reference evidence="8 9" key="1">
    <citation type="submission" date="2024-05" db="EMBL/GenBank/DDBJ databases">
        <title>Genome sequencing and assembly of Indian major carp, Cirrhinus mrigala (Hamilton, 1822).</title>
        <authorList>
            <person name="Mohindra V."/>
            <person name="Chowdhury L.M."/>
            <person name="Lal K."/>
            <person name="Jena J.K."/>
        </authorList>
    </citation>
    <scope>NUCLEOTIDE SEQUENCE [LARGE SCALE GENOMIC DNA]</scope>
    <source>
        <strain evidence="8">CM1030</strain>
        <tissue evidence="8">Blood</tissue>
    </source>
</reference>
<dbReference type="EMBL" id="JAMKFB020000015">
    <property type="protein sequence ID" value="KAL0174853.1"/>
    <property type="molecule type" value="Genomic_DNA"/>
</dbReference>
<dbReference type="Gene3D" id="3.40.50.300">
    <property type="entry name" value="P-loop containing nucleotide triphosphate hydrolases"/>
    <property type="match status" value="1"/>
</dbReference>
<keyword evidence="6" id="KW-0067">ATP-binding</keyword>
<evidence type="ECO:0000259" key="7">
    <source>
        <dbReference type="PROSITE" id="PS50837"/>
    </source>
</evidence>
<evidence type="ECO:0000256" key="1">
    <source>
        <dbReference type="ARBA" id="ARBA00004496"/>
    </source>
</evidence>
<dbReference type="InterPro" id="IPR041267">
    <property type="entry name" value="NLRP_HD2"/>
</dbReference>
<dbReference type="Proteomes" id="UP001529510">
    <property type="component" value="Unassembled WGS sequence"/>
</dbReference>
<evidence type="ECO:0000256" key="6">
    <source>
        <dbReference type="ARBA" id="ARBA00022840"/>
    </source>
</evidence>
<dbReference type="Pfam" id="PF05729">
    <property type="entry name" value="NACHT"/>
    <property type="match status" value="1"/>
</dbReference>
<dbReference type="PANTHER" id="PTHR24106">
    <property type="entry name" value="NACHT, LRR AND CARD DOMAINS-CONTAINING"/>
    <property type="match status" value="1"/>
</dbReference>
<comment type="caution">
    <text evidence="8">The sequence shown here is derived from an EMBL/GenBank/DDBJ whole genome shotgun (WGS) entry which is preliminary data.</text>
</comment>
<keyword evidence="5" id="KW-0547">Nucleotide-binding</keyword>
<evidence type="ECO:0000256" key="3">
    <source>
        <dbReference type="ARBA" id="ARBA00022614"/>
    </source>
</evidence>
<feature type="non-terminal residue" evidence="8">
    <location>
        <position position="426"/>
    </location>
</feature>
<evidence type="ECO:0000313" key="9">
    <source>
        <dbReference type="Proteomes" id="UP001529510"/>
    </source>
</evidence>
<sequence>IQLQMKLMTKFQFLLEGTVQQGNPTLLNEIYTELYITDAKEINEECEIRQIETAAMKAVTEGTPINCNDIFTPIPKQDQLIRTVLTKGFAGIGKTVSVQKFILDWAEEKANQDIHFIFPLPFRELNLLNDKKLSLLDLLHVFFPETKKMDIFSGKYKVLIIFDGLDECHFPLNFQSNEILQDATKEASVDVLLTNLIAGNLLPSAFIWITSRPAAADLIPSECVHRLTECSAGSATVLEKMLSQAESGEIPKTLTQMYTHFLIIQIKIKHEKDYKMAMNGEDMILKLGKLAFQQLLQGNLIFHEEDMRECGIDVIEASVYSGLCTCREDLHQRKLYSFVHLTIQEHLAALYVHHSFTKNNINVFDVTEPTHEEKNEQVPMFDLHKKAVDEAINSKTGLSDLFLRFLRGFSLKSSQTLLECLLTQTE</sequence>
<proteinExistence type="predicted"/>
<dbReference type="Pfam" id="PF17776">
    <property type="entry name" value="NLRC4_HD2"/>
    <property type="match status" value="1"/>
</dbReference>
<dbReference type="InterPro" id="IPR041075">
    <property type="entry name" value="NOD1/2_WH"/>
</dbReference>
<keyword evidence="3" id="KW-0433">Leucine-rich repeat</keyword>
<evidence type="ECO:0000313" key="8">
    <source>
        <dbReference type="EMBL" id="KAL0174853.1"/>
    </source>
</evidence>
<name>A0ABD0PLC6_CIRMR</name>
<feature type="non-terminal residue" evidence="8">
    <location>
        <position position="1"/>
    </location>
</feature>
<accession>A0ABD0PLC6</accession>
<dbReference type="InterPro" id="IPR051261">
    <property type="entry name" value="NLR"/>
</dbReference>
<dbReference type="Pfam" id="PF14484">
    <property type="entry name" value="FISNA"/>
    <property type="match status" value="1"/>
</dbReference>
<keyword evidence="4" id="KW-0677">Repeat</keyword>